<dbReference type="KEGG" id="azo:azo1224"/>
<evidence type="ECO:0000313" key="3">
    <source>
        <dbReference type="Proteomes" id="UP000002588"/>
    </source>
</evidence>
<dbReference type="EMBL" id="AM406670">
    <property type="protein sequence ID" value="CAL93841.1"/>
    <property type="molecule type" value="Genomic_DNA"/>
</dbReference>
<proteinExistence type="predicted"/>
<dbReference type="AlphaFoldDB" id="A1K4T6"/>
<keyword evidence="3" id="KW-1185">Reference proteome</keyword>
<dbReference type="KEGG" id="aoa:dqs_1339"/>
<protein>
    <submittedName>
        <fullName evidence="2">Hypothetical membrane protein</fullName>
    </submittedName>
</protein>
<sequence length="48" mass="5454">MNEISGRRDPAPFNSLCPRSPARRLQRLFGVLIWAAGLMVWLSDSLVR</sequence>
<dbReference type="HOGENOM" id="CLU_3148987_0_0_4"/>
<dbReference type="STRING" id="62928.azo1224"/>
<keyword evidence="1" id="KW-0472">Membrane</keyword>
<dbReference type="Proteomes" id="UP000002588">
    <property type="component" value="Chromosome"/>
</dbReference>
<keyword evidence="1" id="KW-0812">Transmembrane</keyword>
<reference evidence="2 3" key="1">
    <citation type="journal article" date="2006" name="Nat. Biotechnol.">
        <title>Complete genome of the mutualistic, N2-fixing grass endophyte Azoarcus sp. strain BH72.</title>
        <authorList>
            <person name="Krause A."/>
            <person name="Ramakumar A."/>
            <person name="Bartels D."/>
            <person name="Battistoni F."/>
            <person name="Bekel T."/>
            <person name="Boch J."/>
            <person name="Boehm M."/>
            <person name="Friedrich F."/>
            <person name="Hurek T."/>
            <person name="Krause L."/>
            <person name="Linke B."/>
            <person name="McHardy A.C."/>
            <person name="Sarkar A."/>
            <person name="Schneiker S."/>
            <person name="Syed A.A."/>
            <person name="Thauer R."/>
            <person name="Vorhoelter F.-J."/>
            <person name="Weidner S."/>
            <person name="Puehler A."/>
            <person name="Reinhold-Hurek B."/>
            <person name="Kaiser O."/>
            <person name="Goesmann A."/>
        </authorList>
    </citation>
    <scope>NUCLEOTIDE SEQUENCE [LARGE SCALE GENOMIC DNA]</scope>
    <source>
        <strain evidence="2 3">BH72</strain>
    </source>
</reference>
<feature type="transmembrane region" description="Helical" evidence="1">
    <location>
        <begin position="28"/>
        <end position="47"/>
    </location>
</feature>
<gene>
    <name evidence="2" type="ordered locus">azo1224</name>
</gene>
<name>A1K4T6_AZOSB</name>
<evidence type="ECO:0000313" key="2">
    <source>
        <dbReference type="EMBL" id="CAL93841.1"/>
    </source>
</evidence>
<evidence type="ECO:0000256" key="1">
    <source>
        <dbReference type="SAM" id="Phobius"/>
    </source>
</evidence>
<accession>A1K4T6</accession>
<organism evidence="2 3">
    <name type="scientific">Azoarcus sp. (strain BH72)</name>
    <dbReference type="NCBI Taxonomy" id="418699"/>
    <lineage>
        <taxon>Bacteria</taxon>
        <taxon>Pseudomonadati</taxon>
        <taxon>Pseudomonadota</taxon>
        <taxon>Betaproteobacteria</taxon>
        <taxon>Rhodocyclales</taxon>
        <taxon>Zoogloeaceae</taxon>
        <taxon>Azoarcus</taxon>
    </lineage>
</organism>
<dbReference type="RefSeq" id="WP_011764957.1">
    <property type="nucleotide sequence ID" value="NC_008702.1"/>
</dbReference>
<keyword evidence="1" id="KW-1133">Transmembrane helix</keyword>